<evidence type="ECO:0000313" key="2">
    <source>
        <dbReference type="EMBL" id="WEK33472.1"/>
    </source>
</evidence>
<keyword evidence="1" id="KW-1133">Transmembrane helix</keyword>
<gene>
    <name evidence="2" type="ORF">P0Y53_13355</name>
</gene>
<evidence type="ECO:0000256" key="1">
    <source>
        <dbReference type="SAM" id="Phobius"/>
    </source>
</evidence>
<organism evidence="2 3">
    <name type="scientific">Candidatus Pseudobacter hemicellulosilyticus</name>
    <dbReference type="NCBI Taxonomy" id="3121375"/>
    <lineage>
        <taxon>Bacteria</taxon>
        <taxon>Pseudomonadati</taxon>
        <taxon>Bacteroidota</taxon>
        <taxon>Chitinophagia</taxon>
        <taxon>Chitinophagales</taxon>
        <taxon>Chitinophagaceae</taxon>
        <taxon>Pseudobacter</taxon>
    </lineage>
</organism>
<dbReference type="Proteomes" id="UP001220610">
    <property type="component" value="Chromosome"/>
</dbReference>
<evidence type="ECO:0000313" key="3">
    <source>
        <dbReference type="Proteomes" id="UP001220610"/>
    </source>
</evidence>
<reference evidence="2" key="1">
    <citation type="submission" date="2023-03" db="EMBL/GenBank/DDBJ databases">
        <title>Andean soil-derived lignocellulolytic bacterial consortium as a source of novel taxa and putative plastic-active enzymes.</title>
        <authorList>
            <person name="Diaz-Garcia L."/>
            <person name="Chuvochina M."/>
            <person name="Feuerriegel G."/>
            <person name="Bunk B."/>
            <person name="Sproer C."/>
            <person name="Streit W.R."/>
            <person name="Rodriguez L.M."/>
            <person name="Overmann J."/>
            <person name="Jimenez D.J."/>
        </authorList>
    </citation>
    <scope>NUCLEOTIDE SEQUENCE</scope>
    <source>
        <strain evidence="2">MAG 7</strain>
    </source>
</reference>
<dbReference type="EMBL" id="CP119311">
    <property type="protein sequence ID" value="WEK33472.1"/>
    <property type="molecule type" value="Genomic_DNA"/>
</dbReference>
<dbReference type="InterPro" id="IPR009937">
    <property type="entry name" value="Phage_holin_3_6"/>
</dbReference>
<accession>A0AAJ6BEQ4</accession>
<sequence>MQTIKNSRESIAGKEDKDTLADDVIELVQTYYQLTVTKLTRKTTDMTAGVVAVLAFVIVGFFLVLFACLGLSVWLGEKLNNPPAGYWLVGGFFLIVLLILIIGRKKLLIGLVRNMVIRKLYE</sequence>
<feature type="transmembrane region" description="Helical" evidence="1">
    <location>
        <begin position="48"/>
        <end position="72"/>
    </location>
</feature>
<protein>
    <submittedName>
        <fullName evidence="2">Phage holin family protein</fullName>
    </submittedName>
</protein>
<name>A0AAJ6BEQ4_9BACT</name>
<dbReference type="Pfam" id="PF07332">
    <property type="entry name" value="Phage_holin_3_6"/>
    <property type="match status" value="1"/>
</dbReference>
<dbReference type="AlphaFoldDB" id="A0AAJ6BEQ4"/>
<feature type="transmembrane region" description="Helical" evidence="1">
    <location>
        <begin position="84"/>
        <end position="103"/>
    </location>
</feature>
<keyword evidence="1" id="KW-0812">Transmembrane</keyword>
<keyword evidence="1" id="KW-0472">Membrane</keyword>
<proteinExistence type="predicted"/>